<evidence type="ECO:0000256" key="4">
    <source>
        <dbReference type="ARBA" id="ARBA00022490"/>
    </source>
</evidence>
<comment type="subcellular location">
    <subcellularLocation>
        <location evidence="1">Cytoplasm</location>
    </subcellularLocation>
</comment>
<dbReference type="SUPFAM" id="SSF55821">
    <property type="entry name" value="YrdC/RibB"/>
    <property type="match status" value="1"/>
</dbReference>
<keyword evidence="9" id="KW-0067">ATP-binding</keyword>
<dbReference type="EC" id="2.7.7.87" evidence="3"/>
<accession>A0ABU8ZN94</accession>
<feature type="domain" description="YrdC-like" evidence="12">
    <location>
        <begin position="9"/>
        <end position="200"/>
    </location>
</feature>
<dbReference type="Gene3D" id="3.90.870.10">
    <property type="entry name" value="DHBP synthase"/>
    <property type="match status" value="1"/>
</dbReference>
<dbReference type="Pfam" id="PF01300">
    <property type="entry name" value="Sua5_yciO_yrdC"/>
    <property type="match status" value="1"/>
</dbReference>
<evidence type="ECO:0000256" key="1">
    <source>
        <dbReference type="ARBA" id="ARBA00004496"/>
    </source>
</evidence>
<keyword evidence="5 13" id="KW-0808">Transferase</keyword>
<reference evidence="13 14" key="1">
    <citation type="submission" date="2024-02" db="EMBL/GenBank/DDBJ databases">
        <title>Bifidobacterium honeyensis sp. nov., isolated from the comb honey.</title>
        <authorList>
            <person name="Liu W."/>
            <person name="Li Y."/>
        </authorList>
    </citation>
    <scope>NUCLEOTIDE SEQUENCE [LARGE SCALE GENOMIC DNA]</scope>
    <source>
        <strain evidence="13 14">IMAU50988</strain>
    </source>
</reference>
<dbReference type="EMBL" id="JBANBB010000001">
    <property type="protein sequence ID" value="MEK0306303.1"/>
    <property type="molecule type" value="Genomic_DNA"/>
</dbReference>
<keyword evidence="6" id="KW-0819">tRNA processing</keyword>
<evidence type="ECO:0000256" key="9">
    <source>
        <dbReference type="ARBA" id="ARBA00022840"/>
    </source>
</evidence>
<dbReference type="GO" id="GO:0061710">
    <property type="term" value="F:L-threonylcarbamoyladenylate synthase"/>
    <property type="evidence" value="ECO:0007669"/>
    <property type="project" value="UniProtKB-EC"/>
</dbReference>
<dbReference type="NCBIfam" id="TIGR00057">
    <property type="entry name" value="L-threonylcarbamoyladenylate synthase"/>
    <property type="match status" value="1"/>
</dbReference>
<dbReference type="InterPro" id="IPR006070">
    <property type="entry name" value="Sua5-like_dom"/>
</dbReference>
<evidence type="ECO:0000256" key="11">
    <source>
        <dbReference type="ARBA" id="ARBA00048366"/>
    </source>
</evidence>
<organism evidence="13 14">
    <name type="scientific">Bifidobacterium favimelis</name>
    <dbReference type="NCBI Taxonomy" id="3122979"/>
    <lineage>
        <taxon>Bacteria</taxon>
        <taxon>Bacillati</taxon>
        <taxon>Actinomycetota</taxon>
        <taxon>Actinomycetes</taxon>
        <taxon>Bifidobacteriales</taxon>
        <taxon>Bifidobacteriaceae</taxon>
        <taxon>Bifidobacterium</taxon>
    </lineage>
</organism>
<evidence type="ECO:0000256" key="6">
    <source>
        <dbReference type="ARBA" id="ARBA00022694"/>
    </source>
</evidence>
<evidence type="ECO:0000256" key="5">
    <source>
        <dbReference type="ARBA" id="ARBA00022679"/>
    </source>
</evidence>
<comment type="caution">
    <text evidence="13">The sequence shown here is derived from an EMBL/GenBank/DDBJ whole genome shotgun (WGS) entry which is preliminary data.</text>
</comment>
<comment type="catalytic activity">
    <reaction evidence="11">
        <text>L-threonine + hydrogencarbonate + ATP = L-threonylcarbamoyladenylate + diphosphate + H2O</text>
        <dbReference type="Rhea" id="RHEA:36407"/>
        <dbReference type="ChEBI" id="CHEBI:15377"/>
        <dbReference type="ChEBI" id="CHEBI:17544"/>
        <dbReference type="ChEBI" id="CHEBI:30616"/>
        <dbReference type="ChEBI" id="CHEBI:33019"/>
        <dbReference type="ChEBI" id="CHEBI:57926"/>
        <dbReference type="ChEBI" id="CHEBI:73682"/>
        <dbReference type="EC" id="2.7.7.87"/>
    </reaction>
</comment>
<evidence type="ECO:0000256" key="7">
    <source>
        <dbReference type="ARBA" id="ARBA00022695"/>
    </source>
</evidence>
<evidence type="ECO:0000256" key="8">
    <source>
        <dbReference type="ARBA" id="ARBA00022741"/>
    </source>
</evidence>
<keyword evidence="14" id="KW-1185">Reference proteome</keyword>
<dbReference type="PANTHER" id="PTHR17490">
    <property type="entry name" value="SUA5"/>
    <property type="match status" value="1"/>
</dbReference>
<keyword evidence="8" id="KW-0547">Nucleotide-binding</keyword>
<evidence type="ECO:0000259" key="12">
    <source>
        <dbReference type="PROSITE" id="PS51163"/>
    </source>
</evidence>
<dbReference type="InterPro" id="IPR017945">
    <property type="entry name" value="DHBP_synth_RibB-like_a/b_dom"/>
</dbReference>
<comment type="similarity">
    <text evidence="2">Belongs to the SUA5 family.</text>
</comment>
<evidence type="ECO:0000313" key="13">
    <source>
        <dbReference type="EMBL" id="MEK0306303.1"/>
    </source>
</evidence>
<dbReference type="Proteomes" id="UP001373159">
    <property type="component" value="Unassembled WGS sequence"/>
</dbReference>
<dbReference type="RefSeq" id="WP_340468819.1">
    <property type="nucleotide sequence ID" value="NZ_JBANBB010000001.1"/>
</dbReference>
<dbReference type="PANTHER" id="PTHR17490:SF16">
    <property type="entry name" value="THREONYLCARBAMOYL-AMP SYNTHASE"/>
    <property type="match status" value="1"/>
</dbReference>
<protein>
    <recommendedName>
        <fullName evidence="10">L-threonylcarbamoyladenylate synthase</fullName>
        <ecNumber evidence="3">2.7.7.87</ecNumber>
    </recommendedName>
    <alternativeName>
        <fullName evidence="10">L-threonylcarbamoyladenylate synthase</fullName>
    </alternativeName>
</protein>
<dbReference type="PROSITE" id="PS51163">
    <property type="entry name" value="YRDC"/>
    <property type="match status" value="1"/>
</dbReference>
<keyword evidence="4" id="KW-0963">Cytoplasm</keyword>
<name>A0ABU8ZN94_9BIFI</name>
<evidence type="ECO:0000256" key="3">
    <source>
        <dbReference type="ARBA" id="ARBA00012584"/>
    </source>
</evidence>
<gene>
    <name evidence="13" type="ORF">V8P97_02305</name>
</gene>
<sequence>MVHIVGVDGDGLLEVRRVIRAGGLAVIPTDTVYGIVCDPFDDGALSALFAAKHRPRSKSLQVLLDAVESVSRLGLTIPSPLDRLSRTFLPGAFSPICLAGEDCRLHTLRQEEGVSTQAVRVPDSVASRSILAVTGPLAASSANLSGHPSVATVQEAIDQLGDSVDIYVDAGPTPGSTPSTVVAADPEAPGGIVILRQGAISSQAVRRALAGQDGRP</sequence>
<keyword evidence="7 13" id="KW-0548">Nucleotidyltransferase</keyword>
<proteinExistence type="inferred from homology"/>
<evidence type="ECO:0000313" key="14">
    <source>
        <dbReference type="Proteomes" id="UP001373159"/>
    </source>
</evidence>
<evidence type="ECO:0000256" key="2">
    <source>
        <dbReference type="ARBA" id="ARBA00007663"/>
    </source>
</evidence>
<evidence type="ECO:0000256" key="10">
    <source>
        <dbReference type="ARBA" id="ARBA00029774"/>
    </source>
</evidence>
<dbReference type="InterPro" id="IPR050156">
    <property type="entry name" value="TC-AMP_synthase_SUA5"/>
</dbReference>